<accession>A0A382GA41</accession>
<dbReference type="PRINTS" id="PR00111">
    <property type="entry name" value="ABHYDROLASE"/>
</dbReference>
<dbReference type="InterPro" id="IPR029058">
    <property type="entry name" value="AB_hydrolase_fold"/>
</dbReference>
<dbReference type="AlphaFoldDB" id="A0A382GA41"/>
<evidence type="ECO:0000259" key="1">
    <source>
        <dbReference type="Pfam" id="PF00561"/>
    </source>
</evidence>
<feature type="non-terminal residue" evidence="2">
    <location>
        <position position="1"/>
    </location>
</feature>
<dbReference type="PANTHER" id="PTHR43433">
    <property type="entry name" value="HYDROLASE, ALPHA/BETA FOLD FAMILY PROTEIN"/>
    <property type="match status" value="1"/>
</dbReference>
<dbReference type="Gene3D" id="3.40.50.1820">
    <property type="entry name" value="alpha/beta hydrolase"/>
    <property type="match status" value="1"/>
</dbReference>
<dbReference type="InterPro" id="IPR050471">
    <property type="entry name" value="AB_hydrolase"/>
</dbReference>
<feature type="domain" description="AB hydrolase-1" evidence="1">
    <location>
        <begin position="1"/>
        <end position="166"/>
    </location>
</feature>
<gene>
    <name evidence="2" type="ORF">METZ01_LOCUS224529</name>
</gene>
<sequence length="187" mass="20479">DKAHVVGASMGGMISQVICLDYSERVLTLTPIMSSPGIGDSELSGMTTGFIEGLKESFLFNFQGKYEDGIVSIYRELTGSRFPFNETKFREKLKPIMAHGFNPFSGHGEAVGASPNRKERLHEIKIPTLVIHGTEDAILPLDHGQALANGIPNAQMMVLEGVGHEIPEKMTNEVASRLIEHFKSINL</sequence>
<dbReference type="Pfam" id="PF00561">
    <property type="entry name" value="Abhydrolase_1"/>
    <property type="match status" value="1"/>
</dbReference>
<name>A0A382GA41_9ZZZZ</name>
<dbReference type="GO" id="GO:0046503">
    <property type="term" value="P:glycerolipid catabolic process"/>
    <property type="evidence" value="ECO:0007669"/>
    <property type="project" value="TreeGrafter"/>
</dbReference>
<proteinExistence type="predicted"/>
<reference evidence="2" key="1">
    <citation type="submission" date="2018-05" db="EMBL/GenBank/DDBJ databases">
        <authorList>
            <person name="Lanie J.A."/>
            <person name="Ng W.-L."/>
            <person name="Kazmierczak K.M."/>
            <person name="Andrzejewski T.M."/>
            <person name="Davidsen T.M."/>
            <person name="Wayne K.J."/>
            <person name="Tettelin H."/>
            <person name="Glass J.I."/>
            <person name="Rusch D."/>
            <person name="Podicherti R."/>
            <person name="Tsui H.-C.T."/>
            <person name="Winkler M.E."/>
        </authorList>
    </citation>
    <scope>NUCLEOTIDE SEQUENCE</scope>
</reference>
<dbReference type="SUPFAM" id="SSF53474">
    <property type="entry name" value="alpha/beta-Hydrolases"/>
    <property type="match status" value="1"/>
</dbReference>
<organism evidence="2">
    <name type="scientific">marine metagenome</name>
    <dbReference type="NCBI Taxonomy" id="408172"/>
    <lineage>
        <taxon>unclassified sequences</taxon>
        <taxon>metagenomes</taxon>
        <taxon>ecological metagenomes</taxon>
    </lineage>
</organism>
<dbReference type="GO" id="GO:0004806">
    <property type="term" value="F:triacylglycerol lipase activity"/>
    <property type="evidence" value="ECO:0007669"/>
    <property type="project" value="TreeGrafter"/>
</dbReference>
<evidence type="ECO:0000313" key="2">
    <source>
        <dbReference type="EMBL" id="SVB71675.1"/>
    </source>
</evidence>
<dbReference type="InterPro" id="IPR000073">
    <property type="entry name" value="AB_hydrolase_1"/>
</dbReference>
<dbReference type="PANTHER" id="PTHR43433:SF5">
    <property type="entry name" value="AB HYDROLASE-1 DOMAIN-CONTAINING PROTEIN"/>
    <property type="match status" value="1"/>
</dbReference>
<dbReference type="EMBL" id="UINC01054226">
    <property type="protein sequence ID" value="SVB71675.1"/>
    <property type="molecule type" value="Genomic_DNA"/>
</dbReference>
<protein>
    <recommendedName>
        <fullName evidence="1">AB hydrolase-1 domain-containing protein</fullName>
    </recommendedName>
</protein>